<dbReference type="InterPro" id="IPR010595">
    <property type="entry name" value="DUF1161"/>
</dbReference>
<reference evidence="2" key="1">
    <citation type="submission" date="2024-06" db="EMBL/GenBank/DDBJ databases">
        <authorList>
            <person name="Coelho C."/>
            <person name="Bento M."/>
            <person name="Garcia E."/>
            <person name="Camelo A."/>
            <person name="Brandao I."/>
            <person name="Espirito Santo C."/>
            <person name="Trovao J."/>
            <person name="Verissimo A."/>
            <person name="Costa J."/>
            <person name="Tiago I."/>
        </authorList>
    </citation>
    <scope>NUCLEOTIDE SEQUENCE</scope>
    <source>
        <strain evidence="2">KWT182</strain>
    </source>
</reference>
<dbReference type="EMBL" id="CP157947">
    <property type="protein sequence ID" value="XBS68026.1"/>
    <property type="molecule type" value="Genomic_DNA"/>
</dbReference>
<accession>A0AAU7Q714</accession>
<feature type="chain" id="PRO_5043627452" evidence="1">
    <location>
        <begin position="22"/>
        <end position="87"/>
    </location>
</feature>
<evidence type="ECO:0000313" key="2">
    <source>
        <dbReference type="EMBL" id="XBS68026.1"/>
    </source>
</evidence>
<protein>
    <submittedName>
        <fullName evidence="2">DUF1161 domain-containing protein</fullName>
    </submittedName>
</protein>
<dbReference type="Pfam" id="PF06649">
    <property type="entry name" value="DUF1161"/>
    <property type="match status" value="1"/>
</dbReference>
<dbReference type="AlphaFoldDB" id="A0AAU7Q714"/>
<sequence length="87" mass="9136">MKKLTVFGVALTLILPAVAQASCESVKAGISQKIIANGVHESSFHLDVVPSEQADKEGGQIVGHCDNDSQKIVYMRTGAESDNAPSP</sequence>
<keyword evidence="1" id="KW-0732">Signal</keyword>
<evidence type="ECO:0000256" key="1">
    <source>
        <dbReference type="SAM" id="SignalP"/>
    </source>
</evidence>
<proteinExistence type="predicted"/>
<feature type="signal peptide" evidence="1">
    <location>
        <begin position="1"/>
        <end position="21"/>
    </location>
</feature>
<name>A0AAU7Q714_9GAMM</name>
<gene>
    <name evidence="2" type="ORF">ABK905_14150</name>
</gene>
<organism evidence="2">
    <name type="scientific">Acerihabitans sp. KWT182</name>
    <dbReference type="NCBI Taxonomy" id="3157919"/>
    <lineage>
        <taxon>Bacteria</taxon>
        <taxon>Pseudomonadati</taxon>
        <taxon>Pseudomonadota</taxon>
        <taxon>Gammaproteobacteria</taxon>
        <taxon>Enterobacterales</taxon>
        <taxon>Pectobacteriaceae</taxon>
        <taxon>Acerihabitans</taxon>
    </lineage>
</organism>